<evidence type="ECO:0000313" key="2">
    <source>
        <dbReference type="Proteomes" id="UP001499909"/>
    </source>
</evidence>
<name>A0ABP7N0P5_9BACT</name>
<reference evidence="2" key="1">
    <citation type="journal article" date="2019" name="Int. J. Syst. Evol. Microbiol.">
        <title>The Global Catalogue of Microorganisms (GCM) 10K type strain sequencing project: providing services to taxonomists for standard genome sequencing and annotation.</title>
        <authorList>
            <consortium name="The Broad Institute Genomics Platform"/>
            <consortium name="The Broad Institute Genome Sequencing Center for Infectious Disease"/>
            <person name="Wu L."/>
            <person name="Ma J."/>
        </authorList>
    </citation>
    <scope>NUCLEOTIDE SEQUENCE [LARGE SCALE GENOMIC DNA]</scope>
    <source>
        <strain evidence="2">JCM 17214</strain>
    </source>
</reference>
<organism evidence="1 2">
    <name type="scientific">Hymenobacter algoricola</name>
    <dbReference type="NCBI Taxonomy" id="486267"/>
    <lineage>
        <taxon>Bacteria</taxon>
        <taxon>Pseudomonadati</taxon>
        <taxon>Bacteroidota</taxon>
        <taxon>Cytophagia</taxon>
        <taxon>Cytophagales</taxon>
        <taxon>Hymenobacteraceae</taxon>
        <taxon>Hymenobacter</taxon>
    </lineage>
</organism>
<comment type="caution">
    <text evidence="1">The sequence shown here is derived from an EMBL/GenBank/DDBJ whole genome shotgun (WGS) entry which is preliminary data.</text>
</comment>
<dbReference type="RefSeq" id="WP_345112719.1">
    <property type="nucleotide sequence ID" value="NZ_BAABDH010000034.1"/>
</dbReference>
<protein>
    <submittedName>
        <fullName evidence="1">Uncharacterized protein</fullName>
    </submittedName>
</protein>
<sequence length="53" mass="5922">MIQRLKPQTTPAAADLTALFEVEELEQRLENEGWDIHVGPGGVVVDYPYDIPV</sequence>
<dbReference type="Proteomes" id="UP001499909">
    <property type="component" value="Unassembled WGS sequence"/>
</dbReference>
<gene>
    <name evidence="1" type="ORF">GCM10022406_17890</name>
</gene>
<accession>A0ABP7N0P5</accession>
<evidence type="ECO:0000313" key="1">
    <source>
        <dbReference type="EMBL" id="GAA3933703.1"/>
    </source>
</evidence>
<dbReference type="EMBL" id="BAABDH010000034">
    <property type="protein sequence ID" value="GAA3933703.1"/>
    <property type="molecule type" value="Genomic_DNA"/>
</dbReference>
<keyword evidence="2" id="KW-1185">Reference proteome</keyword>
<proteinExistence type="predicted"/>